<dbReference type="PROSITE" id="PS51199">
    <property type="entry name" value="SF4_HELICASE"/>
    <property type="match status" value="1"/>
</dbReference>
<evidence type="ECO:0000313" key="16">
    <source>
        <dbReference type="Proteomes" id="UP000218238"/>
    </source>
</evidence>
<dbReference type="GO" id="GO:0005524">
    <property type="term" value="F:ATP binding"/>
    <property type="evidence" value="ECO:0007669"/>
    <property type="project" value="UniProtKB-UniRule"/>
</dbReference>
<keyword evidence="7 13" id="KW-0347">Helicase</keyword>
<dbReference type="RefSeq" id="WP_095721460.1">
    <property type="nucleotide sequence ID" value="NZ_NTFS01000076.1"/>
</dbReference>
<evidence type="ECO:0000256" key="6">
    <source>
        <dbReference type="ARBA" id="ARBA00022801"/>
    </source>
</evidence>
<comment type="subunit">
    <text evidence="2">Homohexamer.</text>
</comment>
<keyword evidence="6 13" id="KW-0378">Hydrolase</keyword>
<protein>
    <recommendedName>
        <fullName evidence="12 13">Replicative DNA helicase</fullName>
        <ecNumber evidence="12 13">5.6.2.3</ecNumber>
    </recommendedName>
</protein>
<dbReference type="GO" id="GO:0043139">
    <property type="term" value="F:5'-3' DNA helicase activity"/>
    <property type="evidence" value="ECO:0007669"/>
    <property type="project" value="UniProtKB-EC"/>
</dbReference>
<evidence type="ECO:0000256" key="8">
    <source>
        <dbReference type="ARBA" id="ARBA00022840"/>
    </source>
</evidence>
<evidence type="ECO:0000256" key="4">
    <source>
        <dbReference type="ARBA" id="ARBA00022705"/>
    </source>
</evidence>
<gene>
    <name evidence="15" type="primary">dnaB</name>
    <name evidence="15" type="ORF">CK510_09440</name>
</gene>
<comment type="function">
    <text evidence="13">The main replicative DNA helicase, it participates in initiation and elongation during chromosome replication. Travels ahead of the DNA replisome, separating dsDNA into templates for DNA synthesis. A processive ATP-dependent 5'-3' DNA helicase it has DNA-dependent ATPase activity.</text>
</comment>
<dbReference type="EMBL" id="NTFS01000076">
    <property type="protein sequence ID" value="PAX57118.1"/>
    <property type="molecule type" value="Genomic_DNA"/>
</dbReference>
<keyword evidence="10" id="KW-0413">Isomerase</keyword>
<dbReference type="InterPro" id="IPR036185">
    <property type="entry name" value="DNA_heli_DnaB-like_N_sf"/>
</dbReference>
<dbReference type="GO" id="GO:0003677">
    <property type="term" value="F:DNA binding"/>
    <property type="evidence" value="ECO:0007669"/>
    <property type="project" value="UniProtKB-UniRule"/>
</dbReference>
<sequence length="450" mass="50547">MNDKLPPQNIEAEESILGGIMLDSEAIPRVRDILDAEAFYVLSHREIYRSALQLYLSGKPTDLMSVTNWLRDRNLLTSIGGRNKLVSLVEGTVSAINIDSLAKLVMDKHTRRKIISAGREIAQLGYETQTELQVVVNDCERKLFQVTNQILDSKTEHNSTIAAAAYQELQASNPIYMTGLKELDQLLVGFEGGTMTILAGRPSMGKSFIASFLALQMILLHKLPVIIFSLEMTKKQLEYRLWSFISASSAYREFSFFPMTCDRIRRHRSTEKPLEEWELKCIASLSEVVSDLPLYINDYRGIDVLGIASECRQIQSCMGKIGLVVVDYLQMMAVDADGNRSYELGNVARELYKLAGDLNVPILALSQISRSVEARPNKRPMMSDLSQSGVLEMVADNIILAYRDEYYNSNSFNRGVLELIVAKARHGNTGTAAVWFDRNYGTITDMKSKN</sequence>
<evidence type="ECO:0000259" key="14">
    <source>
        <dbReference type="PROSITE" id="PS51199"/>
    </source>
</evidence>
<dbReference type="Pfam" id="PF03796">
    <property type="entry name" value="DnaB_C"/>
    <property type="match status" value="1"/>
</dbReference>
<reference evidence="15 16" key="1">
    <citation type="submission" date="2017-08" db="EMBL/GenBank/DDBJ databases">
        <title>Draft genome sequence of filamentous cyanobacterium Calothrix elsteri CCALA 953.</title>
        <authorList>
            <person name="Gagunashvili A.N."/>
            <person name="Elster J."/>
            <person name="Andresson O.S."/>
        </authorList>
    </citation>
    <scope>NUCLEOTIDE SEQUENCE [LARGE SCALE GENOMIC DNA]</scope>
    <source>
        <strain evidence="15 16">CCALA 953</strain>
    </source>
</reference>
<evidence type="ECO:0000256" key="3">
    <source>
        <dbReference type="ARBA" id="ARBA00022515"/>
    </source>
</evidence>
<dbReference type="InterPro" id="IPR007694">
    <property type="entry name" value="DNA_helicase_DnaB-like_C"/>
</dbReference>
<dbReference type="SUPFAM" id="SSF48024">
    <property type="entry name" value="N-terminal domain of DnaB helicase"/>
    <property type="match status" value="1"/>
</dbReference>
<dbReference type="FunFam" id="1.10.860.10:FF:000001">
    <property type="entry name" value="Replicative DNA helicase"/>
    <property type="match status" value="1"/>
</dbReference>
<evidence type="ECO:0000256" key="7">
    <source>
        <dbReference type="ARBA" id="ARBA00022806"/>
    </source>
</evidence>
<evidence type="ECO:0000313" key="15">
    <source>
        <dbReference type="EMBL" id="PAX57118.1"/>
    </source>
</evidence>
<evidence type="ECO:0000256" key="1">
    <source>
        <dbReference type="ARBA" id="ARBA00008428"/>
    </source>
</evidence>
<evidence type="ECO:0000256" key="10">
    <source>
        <dbReference type="ARBA" id="ARBA00023235"/>
    </source>
</evidence>
<keyword evidence="9 13" id="KW-0238">DNA-binding</keyword>
<dbReference type="Gene3D" id="3.40.50.300">
    <property type="entry name" value="P-loop containing nucleotide triphosphate hydrolases"/>
    <property type="match status" value="1"/>
</dbReference>
<dbReference type="GO" id="GO:0006269">
    <property type="term" value="P:DNA replication, synthesis of primer"/>
    <property type="evidence" value="ECO:0007669"/>
    <property type="project" value="UniProtKB-UniRule"/>
</dbReference>
<comment type="caution">
    <text evidence="15">The sequence shown here is derived from an EMBL/GenBank/DDBJ whole genome shotgun (WGS) entry which is preliminary data.</text>
</comment>
<keyword evidence="16" id="KW-1185">Reference proteome</keyword>
<dbReference type="Pfam" id="PF00772">
    <property type="entry name" value="DnaB"/>
    <property type="match status" value="1"/>
</dbReference>
<dbReference type="InterPro" id="IPR007692">
    <property type="entry name" value="DNA_helicase_DnaB"/>
</dbReference>
<evidence type="ECO:0000256" key="5">
    <source>
        <dbReference type="ARBA" id="ARBA00022741"/>
    </source>
</evidence>
<dbReference type="PANTHER" id="PTHR30153">
    <property type="entry name" value="REPLICATIVE DNA HELICASE DNAB"/>
    <property type="match status" value="1"/>
</dbReference>
<evidence type="ECO:0000256" key="2">
    <source>
        <dbReference type="ARBA" id="ARBA00011643"/>
    </source>
</evidence>
<dbReference type="EC" id="5.6.2.3" evidence="12 13"/>
<comment type="catalytic activity">
    <reaction evidence="11 13">
        <text>ATP + H2O = ADP + phosphate + H(+)</text>
        <dbReference type="Rhea" id="RHEA:13065"/>
        <dbReference type="ChEBI" id="CHEBI:15377"/>
        <dbReference type="ChEBI" id="CHEBI:15378"/>
        <dbReference type="ChEBI" id="CHEBI:30616"/>
        <dbReference type="ChEBI" id="CHEBI:43474"/>
        <dbReference type="ChEBI" id="CHEBI:456216"/>
        <dbReference type="EC" id="5.6.2.3"/>
    </reaction>
</comment>
<name>A0A2A2TKY1_9CYAN</name>
<dbReference type="GO" id="GO:1990077">
    <property type="term" value="C:primosome complex"/>
    <property type="evidence" value="ECO:0007669"/>
    <property type="project" value="UniProtKB-UniRule"/>
</dbReference>
<dbReference type="OrthoDB" id="9773982at2"/>
<evidence type="ECO:0000256" key="11">
    <source>
        <dbReference type="ARBA" id="ARBA00048954"/>
    </source>
</evidence>
<keyword evidence="3 13" id="KW-0639">Primosome</keyword>
<organism evidence="15 16">
    <name type="scientific">Brunnivagina elsteri CCALA 953</name>
    <dbReference type="NCBI Taxonomy" id="987040"/>
    <lineage>
        <taxon>Bacteria</taxon>
        <taxon>Bacillati</taxon>
        <taxon>Cyanobacteriota</taxon>
        <taxon>Cyanophyceae</taxon>
        <taxon>Nostocales</taxon>
        <taxon>Calotrichaceae</taxon>
        <taxon>Brunnivagina</taxon>
    </lineage>
</organism>
<dbReference type="Gene3D" id="1.10.860.10">
    <property type="entry name" value="DNAb Helicase, Chain A"/>
    <property type="match status" value="1"/>
</dbReference>
<dbReference type="Proteomes" id="UP000218238">
    <property type="component" value="Unassembled WGS sequence"/>
</dbReference>
<dbReference type="NCBIfam" id="TIGR00665">
    <property type="entry name" value="DnaB"/>
    <property type="match status" value="1"/>
</dbReference>
<dbReference type="InterPro" id="IPR016136">
    <property type="entry name" value="DNA_helicase_N/primase_C"/>
</dbReference>
<evidence type="ECO:0000256" key="9">
    <source>
        <dbReference type="ARBA" id="ARBA00023125"/>
    </source>
</evidence>
<dbReference type="GO" id="GO:0005829">
    <property type="term" value="C:cytosol"/>
    <property type="evidence" value="ECO:0007669"/>
    <property type="project" value="TreeGrafter"/>
</dbReference>
<dbReference type="GO" id="GO:0016887">
    <property type="term" value="F:ATP hydrolysis activity"/>
    <property type="evidence" value="ECO:0007669"/>
    <property type="project" value="RHEA"/>
</dbReference>
<keyword evidence="4 13" id="KW-0235">DNA replication</keyword>
<keyword evidence="8 13" id="KW-0067">ATP-binding</keyword>
<dbReference type="SUPFAM" id="SSF52540">
    <property type="entry name" value="P-loop containing nucleoside triphosphate hydrolases"/>
    <property type="match status" value="1"/>
</dbReference>
<proteinExistence type="inferred from homology"/>
<evidence type="ECO:0000256" key="13">
    <source>
        <dbReference type="RuleBase" id="RU362085"/>
    </source>
</evidence>
<keyword evidence="5 13" id="KW-0547">Nucleotide-binding</keyword>
<dbReference type="PANTHER" id="PTHR30153:SF2">
    <property type="entry name" value="REPLICATIVE DNA HELICASE"/>
    <property type="match status" value="1"/>
</dbReference>
<dbReference type="InterPro" id="IPR027417">
    <property type="entry name" value="P-loop_NTPase"/>
</dbReference>
<accession>A0A2A2TKY1</accession>
<dbReference type="InterPro" id="IPR007693">
    <property type="entry name" value="DNA_helicase_DnaB-like_N"/>
</dbReference>
<evidence type="ECO:0000256" key="12">
    <source>
        <dbReference type="NCBIfam" id="TIGR00665"/>
    </source>
</evidence>
<dbReference type="AlphaFoldDB" id="A0A2A2TKY1"/>
<feature type="domain" description="SF4 helicase" evidence="14">
    <location>
        <begin position="169"/>
        <end position="450"/>
    </location>
</feature>
<comment type="similarity">
    <text evidence="1 13">Belongs to the helicase family. DnaB subfamily.</text>
</comment>